<dbReference type="InterPro" id="IPR006311">
    <property type="entry name" value="TAT_signal"/>
</dbReference>
<evidence type="ECO:0008006" key="4">
    <source>
        <dbReference type="Google" id="ProtNLM"/>
    </source>
</evidence>
<proteinExistence type="predicted"/>
<reference evidence="2 3" key="1">
    <citation type="journal article" date="2019" name="Int. J. Syst. Evol. Microbiol.">
        <title>The Global Catalogue of Microorganisms (GCM) 10K type strain sequencing project: providing services to taxonomists for standard genome sequencing and annotation.</title>
        <authorList>
            <consortium name="The Broad Institute Genomics Platform"/>
            <consortium name="The Broad Institute Genome Sequencing Center for Infectious Disease"/>
            <person name="Wu L."/>
            <person name="Ma J."/>
        </authorList>
    </citation>
    <scope>NUCLEOTIDE SEQUENCE [LARGE SCALE GENOMIC DNA]</scope>
    <source>
        <strain evidence="2 3">CGMCC 1.12563</strain>
    </source>
</reference>
<protein>
    <recommendedName>
        <fullName evidence="4">PGF-CTERM sorting domain-containing protein</fullName>
    </recommendedName>
</protein>
<dbReference type="AlphaFoldDB" id="A0ABD6AWG1"/>
<gene>
    <name evidence="2" type="ORF">ACFSBT_07815</name>
</gene>
<dbReference type="PROSITE" id="PS51318">
    <property type="entry name" value="TAT"/>
    <property type="match status" value="1"/>
</dbReference>
<evidence type="ECO:0000313" key="3">
    <source>
        <dbReference type="Proteomes" id="UP001597187"/>
    </source>
</evidence>
<evidence type="ECO:0000256" key="1">
    <source>
        <dbReference type="SAM" id="MobiDB-lite"/>
    </source>
</evidence>
<organism evidence="2 3">
    <name type="scientific">Halomarina rubra</name>
    <dbReference type="NCBI Taxonomy" id="2071873"/>
    <lineage>
        <taxon>Archaea</taxon>
        <taxon>Methanobacteriati</taxon>
        <taxon>Methanobacteriota</taxon>
        <taxon>Stenosarchaea group</taxon>
        <taxon>Halobacteria</taxon>
        <taxon>Halobacteriales</taxon>
        <taxon>Natronomonadaceae</taxon>
        <taxon>Halomarina</taxon>
    </lineage>
</organism>
<keyword evidence="3" id="KW-1185">Reference proteome</keyword>
<sequence length="209" mass="21509">MTEPNARLSRRRLLATAGTSVAALAAGPTVLAAQDGESERVAVPAVMPQTGAISGDEDYTGFLLKLTSELDTTVEGVGGCTVEGWTPSNPRVFETQVVDTVNAGENDQYEVVPSSAYLPQDTDFASGDLFVINNQSACGGGEFLGIQLENVRDSEDAVRYNFSREDVSSDGGGDDGESGALGPGFGPVAALGGVLGGAYALARRGRGDD</sequence>
<dbReference type="EMBL" id="JBHUDC010000003">
    <property type="protein sequence ID" value="MFD1513179.1"/>
    <property type="molecule type" value="Genomic_DNA"/>
</dbReference>
<dbReference type="Proteomes" id="UP001597187">
    <property type="component" value="Unassembled WGS sequence"/>
</dbReference>
<dbReference type="RefSeq" id="WP_250873139.1">
    <property type="nucleotide sequence ID" value="NZ_JALXFV010000003.1"/>
</dbReference>
<accession>A0ABD6AWG1</accession>
<evidence type="ECO:0000313" key="2">
    <source>
        <dbReference type="EMBL" id="MFD1513179.1"/>
    </source>
</evidence>
<name>A0ABD6AWG1_9EURY</name>
<comment type="caution">
    <text evidence="2">The sequence shown here is derived from an EMBL/GenBank/DDBJ whole genome shotgun (WGS) entry which is preliminary data.</text>
</comment>
<feature type="region of interest" description="Disordered" evidence="1">
    <location>
        <begin position="164"/>
        <end position="183"/>
    </location>
</feature>